<dbReference type="Gene3D" id="2.40.100.10">
    <property type="entry name" value="Cyclophilin-like"/>
    <property type="match status" value="1"/>
</dbReference>
<dbReference type="InterPro" id="IPR043894">
    <property type="entry name" value="MupG_C"/>
</dbReference>
<dbReference type="Pfam" id="PF05913">
    <property type="entry name" value="MupG_C"/>
    <property type="match status" value="1"/>
</dbReference>
<dbReference type="SUPFAM" id="SSF50891">
    <property type="entry name" value="Cyclophilin-like"/>
    <property type="match status" value="1"/>
</dbReference>
<dbReference type="InterPro" id="IPR008589">
    <property type="entry name" value="MupG"/>
</dbReference>
<feature type="domain" description="6-phospho-N-acetylmuramidase N-terminal" evidence="2">
    <location>
        <begin position="4"/>
        <end position="238"/>
    </location>
</feature>
<sequence>MGKLGISLYPEQTTVAQATAYLEAARQFGYRRLFTSLLQLSGDHGRDQLAVFKAVVAKANQLGFQTIVDIAPPLFKELGIDYYDLSFFHDLGVWGLRLDEGFTGQEEALMTHNQYGLKIELNMSAGTNAIDAIMSFGPRRSNLLGCHNFYPQEYTGLGDERMVAYSQKFRQYGLRTAAFISAPSADHGPWPVSEGLPTLESDRHRSIASQVHHLRLTEVIDDVLIGNALASEADLKAAALAFFCPYPTLWMTTEPALADLEAKIAFSEAHLYRGDASDYLIRDTQPRVRYAGQPLPAHDATGILHRGDVVVVNETYKRYAGELQIVLRDLPNDGRRNKIGQLTDEDLALLSLLKPWRTFMLKRVAN</sequence>
<dbReference type="eggNOG" id="COG3589">
    <property type="taxonomic scope" value="Bacteria"/>
</dbReference>
<dbReference type="SUPFAM" id="SSF51445">
    <property type="entry name" value="(Trans)glycosidases"/>
    <property type="match status" value="1"/>
</dbReference>
<dbReference type="Proteomes" id="UP000051984">
    <property type="component" value="Unassembled WGS sequence"/>
</dbReference>
<dbReference type="RefSeq" id="WP_010491648.1">
    <property type="nucleotide sequence ID" value="NZ_AZCT01000023.1"/>
</dbReference>
<evidence type="ECO:0000313" key="4">
    <source>
        <dbReference type="Proteomes" id="UP000051984"/>
    </source>
</evidence>
<dbReference type="InterPro" id="IPR029000">
    <property type="entry name" value="Cyclophilin-like_dom_sf"/>
</dbReference>
<dbReference type="InterPro" id="IPR013785">
    <property type="entry name" value="Aldolase_TIM"/>
</dbReference>
<feature type="domain" description="6-phospho-N-acetylmuramidase C-terminal" evidence="1">
    <location>
        <begin position="249"/>
        <end position="362"/>
    </location>
</feature>
<dbReference type="GeneID" id="45549131"/>
<gene>
    <name evidence="3" type="ORF">FD51_GL001860</name>
</gene>
<name>A0A0R1ESQ3_LACZE</name>
<protein>
    <submittedName>
        <fullName evidence="3">Outer surface protein</fullName>
    </submittedName>
</protein>
<dbReference type="Gene3D" id="3.20.20.70">
    <property type="entry name" value="Aldolase class I"/>
    <property type="match status" value="1"/>
</dbReference>
<dbReference type="InterPro" id="IPR017853">
    <property type="entry name" value="GH"/>
</dbReference>
<dbReference type="PATRIC" id="fig|1423816.3.peg.1932"/>
<evidence type="ECO:0000259" key="2">
    <source>
        <dbReference type="Pfam" id="PF19200"/>
    </source>
</evidence>
<dbReference type="PANTHER" id="PTHR38435:SF1">
    <property type="entry name" value="DUF871 DOMAIN-CONTAINING PROTEIN"/>
    <property type="match status" value="1"/>
</dbReference>
<dbReference type="EMBL" id="AZCT01000023">
    <property type="protein sequence ID" value="KRK10330.1"/>
    <property type="molecule type" value="Genomic_DNA"/>
</dbReference>
<comment type="caution">
    <text evidence="3">The sequence shown here is derived from an EMBL/GenBank/DDBJ whole genome shotgun (WGS) entry which is preliminary data.</text>
</comment>
<organism evidence="3 4">
    <name type="scientific">Lacticaseibacillus zeae DSM 20178 = KCTC 3804</name>
    <dbReference type="NCBI Taxonomy" id="1423816"/>
    <lineage>
        <taxon>Bacteria</taxon>
        <taxon>Bacillati</taxon>
        <taxon>Bacillota</taxon>
        <taxon>Bacilli</taxon>
        <taxon>Lactobacillales</taxon>
        <taxon>Lactobacillaceae</taxon>
        <taxon>Lacticaseibacillus</taxon>
    </lineage>
</organism>
<evidence type="ECO:0000313" key="3">
    <source>
        <dbReference type="EMBL" id="KRK10330.1"/>
    </source>
</evidence>
<dbReference type="PANTHER" id="PTHR38435">
    <property type="match status" value="1"/>
</dbReference>
<reference evidence="3 4" key="1">
    <citation type="journal article" date="2015" name="Genome Announc.">
        <title>Expanding the biotechnology potential of lactobacilli through comparative genomics of 213 strains and associated genera.</title>
        <authorList>
            <person name="Sun Z."/>
            <person name="Harris H.M."/>
            <person name="McCann A."/>
            <person name="Guo C."/>
            <person name="Argimon S."/>
            <person name="Zhang W."/>
            <person name="Yang X."/>
            <person name="Jeffery I.B."/>
            <person name="Cooney J.C."/>
            <person name="Kagawa T.F."/>
            <person name="Liu W."/>
            <person name="Song Y."/>
            <person name="Salvetti E."/>
            <person name="Wrobel A."/>
            <person name="Rasinkangas P."/>
            <person name="Parkhill J."/>
            <person name="Rea M.C."/>
            <person name="O'Sullivan O."/>
            <person name="Ritari J."/>
            <person name="Douillard F.P."/>
            <person name="Paul Ross R."/>
            <person name="Yang R."/>
            <person name="Briner A.E."/>
            <person name="Felis G.E."/>
            <person name="de Vos W.M."/>
            <person name="Barrangou R."/>
            <person name="Klaenhammer T.R."/>
            <person name="Caufield P.W."/>
            <person name="Cui Y."/>
            <person name="Zhang H."/>
            <person name="O'Toole P.W."/>
        </authorList>
    </citation>
    <scope>NUCLEOTIDE SEQUENCE [LARGE SCALE GENOMIC DNA]</scope>
    <source>
        <strain evidence="3 4">DSM 20178</strain>
    </source>
</reference>
<proteinExistence type="predicted"/>
<dbReference type="AlphaFoldDB" id="A0A0R1ESQ3"/>
<dbReference type="Pfam" id="PF19200">
    <property type="entry name" value="MupG_N"/>
    <property type="match status" value="1"/>
</dbReference>
<evidence type="ECO:0000259" key="1">
    <source>
        <dbReference type="Pfam" id="PF05913"/>
    </source>
</evidence>
<accession>A0A0R1ESQ3</accession>
<dbReference type="InterPro" id="IPR043797">
    <property type="entry name" value="MupG_N"/>
</dbReference>